<evidence type="ECO:0000313" key="1">
    <source>
        <dbReference type="EMBL" id="SHL30475.1"/>
    </source>
</evidence>
<sequence length="73" mass="8377">MLVSNEKKKYSIKETTKVEREKIVQDAYAIAVSTGKPPTEETMQLVKEYVDGKKEISEILEETIQNIKISDRC</sequence>
<dbReference type="Proteomes" id="UP000183975">
    <property type="component" value="Unassembled WGS sequence"/>
</dbReference>
<reference evidence="1 2" key="1">
    <citation type="submission" date="2016-11" db="EMBL/GenBank/DDBJ databases">
        <authorList>
            <person name="Jaros S."/>
            <person name="Januszkiewicz K."/>
            <person name="Wedrychowicz H."/>
        </authorList>
    </citation>
    <scope>NUCLEOTIDE SEQUENCE [LARGE SCALE GENOMIC DNA]</scope>
    <source>
        <strain evidence="1 2">DSM 14214</strain>
    </source>
</reference>
<organism evidence="1 2">
    <name type="scientific">Anaerotignum lactatifermentans DSM 14214</name>
    <dbReference type="NCBI Taxonomy" id="1121323"/>
    <lineage>
        <taxon>Bacteria</taxon>
        <taxon>Bacillati</taxon>
        <taxon>Bacillota</taxon>
        <taxon>Clostridia</taxon>
        <taxon>Lachnospirales</taxon>
        <taxon>Anaerotignaceae</taxon>
        <taxon>Anaerotignum</taxon>
    </lineage>
</organism>
<keyword evidence="2" id="KW-1185">Reference proteome</keyword>
<dbReference type="Gene3D" id="1.10.8.1050">
    <property type="entry name" value="Antitoxin VbhA-like"/>
    <property type="match status" value="1"/>
</dbReference>
<protein>
    <recommendedName>
        <fullName evidence="3">Antitoxin VbhA domain-containing protein</fullName>
    </recommendedName>
</protein>
<name>A0A1M6ZJH9_9FIRM</name>
<dbReference type="InterPro" id="IPR043038">
    <property type="entry name" value="VbhA_sf"/>
</dbReference>
<gene>
    <name evidence="1" type="ORF">SAMN02745138_03230</name>
</gene>
<proteinExistence type="predicted"/>
<accession>A0A1M6ZJH9</accession>
<evidence type="ECO:0000313" key="2">
    <source>
        <dbReference type="Proteomes" id="UP000183975"/>
    </source>
</evidence>
<evidence type="ECO:0008006" key="3">
    <source>
        <dbReference type="Google" id="ProtNLM"/>
    </source>
</evidence>
<dbReference type="EMBL" id="FRAH01000090">
    <property type="protein sequence ID" value="SHL30475.1"/>
    <property type="molecule type" value="Genomic_DNA"/>
</dbReference>
<dbReference type="AlphaFoldDB" id="A0A1M6ZJH9"/>